<reference evidence="1" key="1">
    <citation type="submission" date="2021-01" db="EMBL/GenBank/DDBJ databases">
        <authorList>
            <person name="Corre E."/>
            <person name="Pelletier E."/>
            <person name="Niang G."/>
            <person name="Scheremetjew M."/>
            <person name="Finn R."/>
            <person name="Kale V."/>
            <person name="Holt S."/>
            <person name="Cochrane G."/>
            <person name="Meng A."/>
            <person name="Brown T."/>
            <person name="Cohen L."/>
        </authorList>
    </citation>
    <scope>NUCLEOTIDE SEQUENCE</scope>
    <source>
        <strain evidence="1">CCMP127</strain>
    </source>
</reference>
<dbReference type="AlphaFoldDB" id="A0A7S3L6L8"/>
<sequence>MADVNTVRQLNNAGATSLTDGDIDTAQSLLHLALGDLRLDLAQFPGIAFEVNGARPNLDPFMVPIHQNLCGGDLGVSPNNSFHVFTKAFVLPETETDFDGIAVILMYNFGVVLQRRGVMTGQRQELTKAKKIYGMATTLLKLMEDRGRTVCQALAVALWNNLGYLHSHFLEFAKVHESKEKIREYLARGNELSREDLLFFHQTVLFLDNCDIASLAAAA</sequence>
<accession>A0A7S3L6L8</accession>
<protein>
    <submittedName>
        <fullName evidence="1">Uncharacterized protein</fullName>
    </submittedName>
</protein>
<proteinExistence type="predicted"/>
<gene>
    <name evidence="1" type="ORF">ACOF00016_LOCUS10951</name>
</gene>
<organism evidence="1">
    <name type="scientific">Amphora coffeiformis</name>
    <dbReference type="NCBI Taxonomy" id="265554"/>
    <lineage>
        <taxon>Eukaryota</taxon>
        <taxon>Sar</taxon>
        <taxon>Stramenopiles</taxon>
        <taxon>Ochrophyta</taxon>
        <taxon>Bacillariophyta</taxon>
        <taxon>Bacillariophyceae</taxon>
        <taxon>Bacillariophycidae</taxon>
        <taxon>Thalassiophysales</taxon>
        <taxon>Catenulaceae</taxon>
        <taxon>Amphora</taxon>
    </lineage>
</organism>
<name>A0A7S3L6L8_9STRA</name>
<dbReference type="EMBL" id="HBIM01013533">
    <property type="protein sequence ID" value="CAE0413702.1"/>
    <property type="molecule type" value="Transcribed_RNA"/>
</dbReference>
<evidence type="ECO:0000313" key="1">
    <source>
        <dbReference type="EMBL" id="CAE0413702.1"/>
    </source>
</evidence>